<evidence type="ECO:0000313" key="2">
    <source>
        <dbReference type="Proteomes" id="UP001157502"/>
    </source>
</evidence>
<reference evidence="1" key="1">
    <citation type="submission" date="2021-05" db="EMBL/GenBank/DDBJ databases">
        <authorList>
            <person name="Pan Q."/>
            <person name="Jouanno E."/>
            <person name="Zahm M."/>
            <person name="Klopp C."/>
            <person name="Cabau C."/>
            <person name="Louis A."/>
            <person name="Berthelot C."/>
            <person name="Parey E."/>
            <person name="Roest Crollius H."/>
            <person name="Montfort J."/>
            <person name="Robinson-Rechavi M."/>
            <person name="Bouchez O."/>
            <person name="Lampietro C."/>
            <person name="Lopez Roques C."/>
            <person name="Donnadieu C."/>
            <person name="Postlethwait J."/>
            <person name="Bobe J."/>
            <person name="Dillon D."/>
            <person name="Chandos A."/>
            <person name="von Hippel F."/>
            <person name="Guiguen Y."/>
        </authorList>
    </citation>
    <scope>NUCLEOTIDE SEQUENCE</scope>
    <source>
        <strain evidence="1">YG-Jan2019</strain>
    </source>
</reference>
<proteinExistence type="predicted"/>
<protein>
    <submittedName>
        <fullName evidence="1">Uncharacterized protein</fullName>
    </submittedName>
</protein>
<dbReference type="Proteomes" id="UP001157502">
    <property type="component" value="Chromosome 29"/>
</dbReference>
<evidence type="ECO:0000313" key="1">
    <source>
        <dbReference type="EMBL" id="KAJ7989903.1"/>
    </source>
</evidence>
<gene>
    <name evidence="1" type="ORF">DPEC_G00309310</name>
</gene>
<sequence>MAASCVNAVRVRLYFDYPPPSATDCRMCWLLVDLNTCRVVADLASIIRDKFDFSRRSILSLFIEDCYLPHTESIYVVRDNDSIRVKVETLTLANSPTHTSTENTKKRRRDARETEEESSAQNKVSESWKKKKRKNKESQEGNSPSVELEDESAEPIKKRKKKKKKGSEKAVSTKKTAKPDRSTKKAPASTITTVNGKTASKNRQKDSSLSSSSEEEEDSRKKKTQNPPPKTPTATSIPHVTPKITPIVKALNQKPHPPASSSSDSDTSDEDATSKVTSCKPAVTNQTPLPKSATNTSTLPKTPHMNKAALPNPRPGLSPSSTKNSTSACPKAPEAPKTQERPGSSGSSDSSSEEEIRLVIKRPVPGLGMTPAPAAELPGRGRGFPRGSERGRGGGRGVRGEDWDRGRGRGGRGKERGAGGVEGAEISFDYSSGEQARQENLLEQLPSYRSDALTNNSVVFKNQPESAPKRDYSTMPLLAAPPQVGQKIAFKLLELTENYTPEVSEYKEGRIISFDYCTTQIELELLSGYQAPVEPGKFDLVYQNADGSESVEYAVTRGSRVTERWESLVEPRLIVVNLG</sequence>
<dbReference type="EMBL" id="CM055756">
    <property type="protein sequence ID" value="KAJ7989903.1"/>
    <property type="molecule type" value="Genomic_DNA"/>
</dbReference>
<organism evidence="1 2">
    <name type="scientific">Dallia pectoralis</name>
    <name type="common">Alaska blackfish</name>
    <dbReference type="NCBI Taxonomy" id="75939"/>
    <lineage>
        <taxon>Eukaryota</taxon>
        <taxon>Metazoa</taxon>
        <taxon>Chordata</taxon>
        <taxon>Craniata</taxon>
        <taxon>Vertebrata</taxon>
        <taxon>Euteleostomi</taxon>
        <taxon>Actinopterygii</taxon>
        <taxon>Neopterygii</taxon>
        <taxon>Teleostei</taxon>
        <taxon>Protacanthopterygii</taxon>
        <taxon>Esociformes</taxon>
        <taxon>Umbridae</taxon>
        <taxon>Dallia</taxon>
    </lineage>
</organism>
<accession>A0ACC2FER3</accession>
<comment type="caution">
    <text evidence="1">The sequence shown here is derived from an EMBL/GenBank/DDBJ whole genome shotgun (WGS) entry which is preliminary data.</text>
</comment>
<name>A0ACC2FER3_DALPE</name>
<keyword evidence="2" id="KW-1185">Reference proteome</keyword>